<feature type="domain" description="BPTI/Kunitz inhibitor" evidence="2">
    <location>
        <begin position="39"/>
        <end position="94"/>
    </location>
</feature>
<dbReference type="InterPro" id="IPR002223">
    <property type="entry name" value="Kunitz_BPTI"/>
</dbReference>
<sequence length="162" mass="18175">MHHYIFILFLCVMGAKEAYQYKIISTGHLATYDIGNMKCDLPVPDQFNCRGFKTLRKRYSYHKETGKCVLVEIPSCFSGNGNLFPSRKECLQLCNAGSDCLKPGDGSITVFHYRYNQKNDTCDFIIPTVHKGRLDTAIGNAFPDRSDCESACTPTKASLARV</sequence>
<dbReference type="EMBL" id="GFPF01000515">
    <property type="protein sequence ID" value="MAA11661.1"/>
    <property type="molecule type" value="Transcribed_RNA"/>
</dbReference>
<feature type="signal peptide" evidence="1">
    <location>
        <begin position="1"/>
        <end position="18"/>
    </location>
</feature>
<dbReference type="GO" id="GO:0004867">
    <property type="term" value="F:serine-type endopeptidase inhibitor activity"/>
    <property type="evidence" value="ECO:0007669"/>
    <property type="project" value="InterPro"/>
</dbReference>
<proteinExistence type="predicted"/>
<evidence type="ECO:0000256" key="1">
    <source>
        <dbReference type="SAM" id="SignalP"/>
    </source>
</evidence>
<feature type="chain" id="PRO_5013279528" evidence="1">
    <location>
        <begin position="19"/>
        <end position="162"/>
    </location>
</feature>
<dbReference type="InterPro" id="IPR036880">
    <property type="entry name" value="Kunitz_BPTI_sf"/>
</dbReference>
<reference evidence="3" key="1">
    <citation type="journal article" date="2017" name="Parasit. Vectors">
        <title>Sialotranscriptomics of Rhipicephalus zambeziensis reveals intricate expression profiles of secretory proteins and suggests tight temporal transcriptional regulation during blood-feeding.</title>
        <authorList>
            <person name="de Castro M.H."/>
            <person name="de Klerk D."/>
            <person name="Pienaar R."/>
            <person name="Rees D.J.G."/>
            <person name="Mans B.J."/>
        </authorList>
    </citation>
    <scope>NUCLEOTIDE SEQUENCE</scope>
    <source>
        <tissue evidence="3">Salivary glands</tissue>
    </source>
</reference>
<dbReference type="SUPFAM" id="SSF57362">
    <property type="entry name" value="BPTI-like"/>
    <property type="match status" value="1"/>
</dbReference>
<dbReference type="PROSITE" id="PS50279">
    <property type="entry name" value="BPTI_KUNITZ_2"/>
    <property type="match status" value="1"/>
</dbReference>
<organism evidence="3">
    <name type="scientific">Rhipicephalus zambeziensis</name>
    <dbReference type="NCBI Taxonomy" id="60191"/>
    <lineage>
        <taxon>Eukaryota</taxon>
        <taxon>Metazoa</taxon>
        <taxon>Ecdysozoa</taxon>
        <taxon>Arthropoda</taxon>
        <taxon>Chelicerata</taxon>
        <taxon>Arachnida</taxon>
        <taxon>Acari</taxon>
        <taxon>Parasitiformes</taxon>
        <taxon>Ixodida</taxon>
        <taxon>Ixodoidea</taxon>
        <taxon>Ixodidae</taxon>
        <taxon>Rhipicephalinae</taxon>
        <taxon>Rhipicephalus</taxon>
        <taxon>Rhipicephalus</taxon>
    </lineage>
</organism>
<protein>
    <submittedName>
        <fullName evidence="3">Pancreatic trypsin inhibitor</fullName>
    </submittedName>
</protein>
<dbReference type="Gene3D" id="4.10.410.10">
    <property type="entry name" value="Pancreatic trypsin inhibitor Kunitz domain"/>
    <property type="match status" value="1"/>
</dbReference>
<evidence type="ECO:0000313" key="3">
    <source>
        <dbReference type="EMBL" id="MAA11661.1"/>
    </source>
</evidence>
<dbReference type="Pfam" id="PF00014">
    <property type="entry name" value="Kunitz_BPTI"/>
    <property type="match status" value="1"/>
</dbReference>
<accession>A0A224YB85</accession>
<name>A0A224YB85_9ACAR</name>
<evidence type="ECO:0000259" key="2">
    <source>
        <dbReference type="PROSITE" id="PS50279"/>
    </source>
</evidence>
<dbReference type="AlphaFoldDB" id="A0A224YB85"/>
<keyword evidence="1" id="KW-0732">Signal</keyword>